<dbReference type="PANTHER" id="PTHR38733">
    <property type="entry name" value="PROTEIN MCRC"/>
    <property type="match status" value="1"/>
</dbReference>
<accession>A0A1H5C0N3</accession>
<dbReference type="Pfam" id="PF10117">
    <property type="entry name" value="McrBC"/>
    <property type="match status" value="1"/>
</dbReference>
<evidence type="ECO:0000313" key="2">
    <source>
        <dbReference type="Proteomes" id="UP000182375"/>
    </source>
</evidence>
<name>A0A1H5C0N3_9ACTN</name>
<evidence type="ECO:0000313" key="1">
    <source>
        <dbReference type="EMBL" id="SED60021.1"/>
    </source>
</evidence>
<organism evidence="1 2">
    <name type="scientific">Streptomyces misionensis</name>
    <dbReference type="NCBI Taxonomy" id="67331"/>
    <lineage>
        <taxon>Bacteria</taxon>
        <taxon>Bacillati</taxon>
        <taxon>Actinomycetota</taxon>
        <taxon>Actinomycetes</taxon>
        <taxon>Kitasatosporales</taxon>
        <taxon>Streptomycetaceae</taxon>
        <taxon>Streptomyces</taxon>
    </lineage>
</organism>
<gene>
    <name evidence="1" type="ORF">SAMN04490357_5262</name>
</gene>
<dbReference type="InterPro" id="IPR019292">
    <property type="entry name" value="McrC"/>
</dbReference>
<dbReference type="STRING" id="67331.SAMN04490357_5262"/>
<sequence>MSYSATPRVIPCSEQGQIDLALNEIMDDSGGLMINPEISKKDFLTVTFRGGKLRLQARGFIGLIPLNEKVAIFVEPRVPVSNLTRMAAISGSSRLPLPVIRAYETGEAKEELLLDLYSAALIHHVERVVEGGLFREYQRVEEESSFPVGRLLINQTARLQGRGVTHKAWSSHFERSANNAANRCLKYALWRFAQQSQESTAPNVKRSRQQLNSLYAAFEGVPLDHSLRFLDDDYVTGRRDLPSLRAYYRDALDVARAALLQRNIFLDRSKGGVQLPSVVFDMNDLFERYVRRTLEMHGAGAGWSEVVADGNTTAKRVLFTNHRKVGSEMHKLEYADSFATPDIVILRANGQDVACVLDVKNKLVKRRSDRDGEDQVIAYALRYATDRVVLVHPAQENQQSGMYKVGDVGGVSLFQYRINLAHPNPEVEERNFGDAVARLIAS</sequence>
<reference evidence="1 2" key="1">
    <citation type="submission" date="2016-10" db="EMBL/GenBank/DDBJ databases">
        <authorList>
            <person name="de Groot N.N."/>
        </authorList>
    </citation>
    <scope>NUCLEOTIDE SEQUENCE [LARGE SCALE GENOMIC DNA]</scope>
    <source>
        <strain evidence="1 2">DSM 40306</strain>
    </source>
</reference>
<proteinExistence type="predicted"/>
<protein>
    <submittedName>
        <fullName evidence="1">5-methylcytosine-specific restriction enzyme subunit McrC</fullName>
    </submittedName>
</protein>
<dbReference type="EMBL" id="FNTD01000004">
    <property type="protein sequence ID" value="SED60021.1"/>
    <property type="molecule type" value="Genomic_DNA"/>
</dbReference>
<dbReference type="AlphaFoldDB" id="A0A1H5C0N3"/>
<dbReference type="Proteomes" id="UP000182375">
    <property type="component" value="Unassembled WGS sequence"/>
</dbReference>
<dbReference type="PANTHER" id="PTHR38733:SF1">
    <property type="entry name" value="TYPE IV METHYL-DIRECTED RESTRICTION ENZYME ECOKMCRBC"/>
    <property type="match status" value="1"/>
</dbReference>